<dbReference type="EMBL" id="AUZX01005352">
    <property type="protein sequence ID" value="EQD68243.1"/>
    <property type="molecule type" value="Genomic_DNA"/>
</dbReference>
<sequence>AVARTFATVDSHALGKAWRVTDAAQRYEEFCRGTVAADFSMRGLRIVLDCAHGATYHVAPRVFQSLGAALTVIGAAPDG</sequence>
<evidence type="ECO:0000313" key="1">
    <source>
        <dbReference type="EMBL" id="EQD68243.1"/>
    </source>
</evidence>
<proteinExistence type="predicted"/>
<gene>
    <name evidence="1" type="ORF">B1A_07427</name>
</gene>
<feature type="non-terminal residue" evidence="1">
    <location>
        <position position="1"/>
    </location>
</feature>
<dbReference type="AlphaFoldDB" id="T1BHY2"/>
<dbReference type="Gene3D" id="3.40.120.10">
    <property type="entry name" value="Alpha-D-Glucose-1,6-Bisphosphate, subunit A, domain 3"/>
    <property type="match status" value="1"/>
</dbReference>
<protein>
    <submittedName>
        <fullName evidence="1">Phosphoglucosamine mutase</fullName>
    </submittedName>
</protein>
<dbReference type="SUPFAM" id="SSF53738">
    <property type="entry name" value="Phosphoglucomutase, first 3 domains"/>
    <property type="match status" value="1"/>
</dbReference>
<accession>T1BHY2</accession>
<name>T1BHY2_9ZZZZ</name>
<reference evidence="1" key="2">
    <citation type="journal article" date="2014" name="ISME J.">
        <title>Microbial stratification in low pH oxic and suboxic macroscopic growths along an acid mine drainage.</title>
        <authorList>
            <person name="Mendez-Garcia C."/>
            <person name="Mesa V."/>
            <person name="Sprenger R.R."/>
            <person name="Richter M."/>
            <person name="Diez M.S."/>
            <person name="Solano J."/>
            <person name="Bargiela R."/>
            <person name="Golyshina O.V."/>
            <person name="Manteca A."/>
            <person name="Ramos J.L."/>
            <person name="Gallego J.R."/>
            <person name="Llorente I."/>
            <person name="Martins Dos Santos V.A."/>
            <person name="Jensen O.N."/>
            <person name="Pelaez A.I."/>
            <person name="Sanchez J."/>
            <person name="Ferrer M."/>
        </authorList>
    </citation>
    <scope>NUCLEOTIDE SEQUENCE</scope>
</reference>
<comment type="caution">
    <text evidence="1">The sequence shown here is derived from an EMBL/GenBank/DDBJ whole genome shotgun (WGS) entry which is preliminary data.</text>
</comment>
<dbReference type="GO" id="GO:0005975">
    <property type="term" value="P:carbohydrate metabolic process"/>
    <property type="evidence" value="ECO:0007669"/>
    <property type="project" value="InterPro"/>
</dbReference>
<feature type="non-terminal residue" evidence="1">
    <location>
        <position position="79"/>
    </location>
</feature>
<dbReference type="GO" id="GO:0016868">
    <property type="term" value="F:intramolecular phosphotransferase activity"/>
    <property type="evidence" value="ECO:0007669"/>
    <property type="project" value="InterPro"/>
</dbReference>
<organism evidence="1">
    <name type="scientific">mine drainage metagenome</name>
    <dbReference type="NCBI Taxonomy" id="410659"/>
    <lineage>
        <taxon>unclassified sequences</taxon>
        <taxon>metagenomes</taxon>
        <taxon>ecological metagenomes</taxon>
    </lineage>
</organism>
<reference evidence="1" key="1">
    <citation type="submission" date="2013-08" db="EMBL/GenBank/DDBJ databases">
        <authorList>
            <person name="Mendez C."/>
            <person name="Richter M."/>
            <person name="Ferrer M."/>
            <person name="Sanchez J."/>
        </authorList>
    </citation>
    <scope>NUCLEOTIDE SEQUENCE</scope>
</reference>
<dbReference type="InterPro" id="IPR016055">
    <property type="entry name" value="A-D-PHexomutase_a/b/a-I/II/III"/>
</dbReference>